<keyword evidence="2 5" id="KW-0812">Transmembrane</keyword>
<evidence type="ECO:0000256" key="2">
    <source>
        <dbReference type="ARBA" id="ARBA00022692"/>
    </source>
</evidence>
<keyword evidence="3 5" id="KW-1133">Transmembrane helix</keyword>
<dbReference type="GO" id="GO:0016020">
    <property type="term" value="C:membrane"/>
    <property type="evidence" value="ECO:0007669"/>
    <property type="project" value="UniProtKB-SubCell"/>
</dbReference>
<proteinExistence type="predicted"/>
<dbReference type="GO" id="GO:0009403">
    <property type="term" value="P:toxin biosynthetic process"/>
    <property type="evidence" value="ECO:0007669"/>
    <property type="project" value="InterPro"/>
</dbReference>
<gene>
    <name evidence="6" type="ORF">MNB_SM-3-1292</name>
</gene>
<evidence type="ECO:0000256" key="5">
    <source>
        <dbReference type="SAM" id="Phobius"/>
    </source>
</evidence>
<name>A0A1W1D592_9ZZZZ</name>
<keyword evidence="4 5" id="KW-0472">Membrane</keyword>
<feature type="transmembrane region" description="Helical" evidence="5">
    <location>
        <begin position="106"/>
        <end position="126"/>
    </location>
</feature>
<evidence type="ECO:0000256" key="4">
    <source>
        <dbReference type="ARBA" id="ARBA00023136"/>
    </source>
</evidence>
<dbReference type="InterPro" id="IPR003825">
    <property type="entry name" value="Colicin-V_CvpA"/>
</dbReference>
<organism evidence="6">
    <name type="scientific">hydrothermal vent metagenome</name>
    <dbReference type="NCBI Taxonomy" id="652676"/>
    <lineage>
        <taxon>unclassified sequences</taxon>
        <taxon>metagenomes</taxon>
        <taxon>ecological metagenomes</taxon>
    </lineage>
</organism>
<feature type="transmembrane region" description="Helical" evidence="5">
    <location>
        <begin position="6"/>
        <end position="23"/>
    </location>
</feature>
<sequence>MDLNYFDIIVVAIVLFLGLKGIMNGFFKELFGLVGIIGGIFIASRYGDEVGQYLSDFIFKFENQSAINFTGFLVTLVTFWVAMIIAGKIFTKLSSMSGLSPVDRMLGFVIGAGKFFLISAVIAYALNNVNAFHKILEDKTKGSAVFPILLEVGGMVMKLDAKEFEGTIHKKVDGVMQSSASEITEGIKKEIVDAMPQSAQEMAEEGH</sequence>
<dbReference type="PANTHER" id="PTHR37306">
    <property type="entry name" value="COLICIN V PRODUCTION PROTEIN"/>
    <property type="match status" value="1"/>
</dbReference>
<dbReference type="PANTHER" id="PTHR37306:SF1">
    <property type="entry name" value="COLICIN V PRODUCTION PROTEIN"/>
    <property type="match status" value="1"/>
</dbReference>
<evidence type="ECO:0000256" key="1">
    <source>
        <dbReference type="ARBA" id="ARBA00004141"/>
    </source>
</evidence>
<feature type="transmembrane region" description="Helical" evidence="5">
    <location>
        <begin position="67"/>
        <end position="86"/>
    </location>
</feature>
<evidence type="ECO:0000256" key="3">
    <source>
        <dbReference type="ARBA" id="ARBA00022989"/>
    </source>
</evidence>
<evidence type="ECO:0000313" key="6">
    <source>
        <dbReference type="EMBL" id="SFV75758.1"/>
    </source>
</evidence>
<accession>A0A1W1D592</accession>
<reference evidence="6" key="1">
    <citation type="submission" date="2016-10" db="EMBL/GenBank/DDBJ databases">
        <authorList>
            <person name="de Groot N.N."/>
        </authorList>
    </citation>
    <scope>NUCLEOTIDE SEQUENCE</scope>
</reference>
<comment type="subcellular location">
    <subcellularLocation>
        <location evidence="1">Membrane</location>
        <topology evidence="1">Multi-pass membrane protein</topology>
    </subcellularLocation>
</comment>
<protein>
    <submittedName>
        <fullName evidence="6">Colicin V production protein</fullName>
    </submittedName>
</protein>
<dbReference type="AlphaFoldDB" id="A0A1W1D592"/>
<dbReference type="EMBL" id="FPHP01000046">
    <property type="protein sequence ID" value="SFV75758.1"/>
    <property type="molecule type" value="Genomic_DNA"/>
</dbReference>
<dbReference type="Pfam" id="PF02674">
    <property type="entry name" value="Colicin_V"/>
    <property type="match status" value="1"/>
</dbReference>